<dbReference type="InterPro" id="IPR013216">
    <property type="entry name" value="Methyltransf_11"/>
</dbReference>
<accession>A0A7W9HT52</accession>
<keyword evidence="2" id="KW-0489">Methyltransferase</keyword>
<dbReference type="SUPFAM" id="SSF53335">
    <property type="entry name" value="S-adenosyl-L-methionine-dependent methyltransferases"/>
    <property type="match status" value="1"/>
</dbReference>
<dbReference type="Proteomes" id="UP000552097">
    <property type="component" value="Unassembled WGS sequence"/>
</dbReference>
<keyword evidence="3" id="KW-1185">Reference proteome</keyword>
<dbReference type="RefSeq" id="WP_184927561.1">
    <property type="nucleotide sequence ID" value="NZ_JACHMO010000001.1"/>
</dbReference>
<dbReference type="GO" id="GO:0032259">
    <property type="term" value="P:methylation"/>
    <property type="evidence" value="ECO:0007669"/>
    <property type="project" value="UniProtKB-KW"/>
</dbReference>
<dbReference type="EMBL" id="JACHMO010000001">
    <property type="protein sequence ID" value="MBB5807504.1"/>
    <property type="molecule type" value="Genomic_DNA"/>
</dbReference>
<proteinExistence type="predicted"/>
<sequence length="200" mass="21182">MTAFDVGLSGAECRLELDGGDDVPLPVDRWHEDANAADHVLLDACHGPTIDLGCGPGRMVAALARRGIVALGVDNSPVAVALTRTRGGAALHRDVFGRLPGAGRWAHVLLADGNIGIGGDPVVLLRRARGLLHGRGSVLVEVEPPGCGLRRERARVDGGAWFDWARVDATAVTPTAARAGLKPRWLTARDGRWFTELVRS</sequence>
<evidence type="ECO:0000313" key="3">
    <source>
        <dbReference type="Proteomes" id="UP000552097"/>
    </source>
</evidence>
<dbReference type="CDD" id="cd02440">
    <property type="entry name" value="AdoMet_MTases"/>
    <property type="match status" value="1"/>
</dbReference>
<dbReference type="AlphaFoldDB" id="A0A7W9HT52"/>
<dbReference type="Pfam" id="PF08241">
    <property type="entry name" value="Methyltransf_11"/>
    <property type="match status" value="1"/>
</dbReference>
<comment type="caution">
    <text evidence="2">The sequence shown here is derived from an EMBL/GenBank/DDBJ whole genome shotgun (WGS) entry which is preliminary data.</text>
</comment>
<organism evidence="2 3">
    <name type="scientific">Saccharothrix ecbatanensis</name>
    <dbReference type="NCBI Taxonomy" id="1105145"/>
    <lineage>
        <taxon>Bacteria</taxon>
        <taxon>Bacillati</taxon>
        <taxon>Actinomycetota</taxon>
        <taxon>Actinomycetes</taxon>
        <taxon>Pseudonocardiales</taxon>
        <taxon>Pseudonocardiaceae</taxon>
        <taxon>Saccharothrix</taxon>
    </lineage>
</organism>
<protein>
    <submittedName>
        <fullName evidence="2">SAM-dependent methyltransferase</fullName>
    </submittedName>
</protein>
<dbReference type="InterPro" id="IPR029063">
    <property type="entry name" value="SAM-dependent_MTases_sf"/>
</dbReference>
<reference evidence="2 3" key="1">
    <citation type="submission" date="2020-08" db="EMBL/GenBank/DDBJ databases">
        <title>Sequencing the genomes of 1000 actinobacteria strains.</title>
        <authorList>
            <person name="Klenk H.-P."/>
        </authorList>
    </citation>
    <scope>NUCLEOTIDE SEQUENCE [LARGE SCALE GENOMIC DNA]</scope>
    <source>
        <strain evidence="2 3">DSM 45486</strain>
    </source>
</reference>
<feature type="domain" description="Methyltransferase type 11" evidence="1">
    <location>
        <begin position="51"/>
        <end position="90"/>
    </location>
</feature>
<dbReference type="Gene3D" id="3.40.50.150">
    <property type="entry name" value="Vaccinia Virus protein VP39"/>
    <property type="match status" value="1"/>
</dbReference>
<evidence type="ECO:0000259" key="1">
    <source>
        <dbReference type="Pfam" id="PF08241"/>
    </source>
</evidence>
<name>A0A7W9HT52_9PSEU</name>
<dbReference type="GO" id="GO:0008757">
    <property type="term" value="F:S-adenosylmethionine-dependent methyltransferase activity"/>
    <property type="evidence" value="ECO:0007669"/>
    <property type="project" value="InterPro"/>
</dbReference>
<evidence type="ECO:0000313" key="2">
    <source>
        <dbReference type="EMBL" id="MBB5807504.1"/>
    </source>
</evidence>
<keyword evidence="2" id="KW-0808">Transferase</keyword>
<gene>
    <name evidence="2" type="ORF">F4560_007272</name>
</gene>